<evidence type="ECO:0000256" key="2">
    <source>
        <dbReference type="ARBA" id="ARBA00022670"/>
    </source>
</evidence>
<dbReference type="Gene3D" id="3.40.50.880">
    <property type="match status" value="1"/>
</dbReference>
<dbReference type="Pfam" id="PF03575">
    <property type="entry name" value="Peptidase_S51"/>
    <property type="match status" value="1"/>
</dbReference>
<dbReference type="InterPro" id="IPR005320">
    <property type="entry name" value="Peptidase_S51"/>
</dbReference>
<keyword evidence="2" id="KW-0645">Protease</keyword>
<dbReference type="SUPFAM" id="SSF52317">
    <property type="entry name" value="Class I glutamine amidotransferase-like"/>
    <property type="match status" value="1"/>
</dbReference>
<comment type="similarity">
    <text evidence="1">Belongs to the peptidase S51 family.</text>
</comment>
<dbReference type="GO" id="GO:0016805">
    <property type="term" value="F:dipeptidase activity"/>
    <property type="evidence" value="ECO:0007669"/>
    <property type="project" value="UniProtKB-KW"/>
</dbReference>
<dbReference type="AlphaFoldDB" id="A0A1S6HJS7"/>
<organism evidence="5 6">
    <name type="scientific">Shewanella psychrophila</name>
    <dbReference type="NCBI Taxonomy" id="225848"/>
    <lineage>
        <taxon>Bacteria</taxon>
        <taxon>Pseudomonadati</taxon>
        <taxon>Pseudomonadota</taxon>
        <taxon>Gammaproteobacteria</taxon>
        <taxon>Alteromonadales</taxon>
        <taxon>Shewanellaceae</taxon>
        <taxon>Shewanella</taxon>
    </lineage>
</organism>
<keyword evidence="5" id="KW-0224">Dipeptidase</keyword>
<evidence type="ECO:0000313" key="5">
    <source>
        <dbReference type="EMBL" id="AQS35772.1"/>
    </source>
</evidence>
<keyword evidence="3 5" id="KW-0378">Hydrolase</keyword>
<dbReference type="EC" id="3.4.13.21" evidence="5"/>
<protein>
    <submittedName>
        <fullName evidence="5">Peptidase E</fullName>
        <ecNumber evidence="5">3.4.13.21</ecNumber>
    </submittedName>
</protein>
<evidence type="ECO:0000256" key="3">
    <source>
        <dbReference type="ARBA" id="ARBA00022801"/>
    </source>
</evidence>
<gene>
    <name evidence="5" type="ORF">Sps_00574</name>
</gene>
<dbReference type="EMBL" id="CP014782">
    <property type="protein sequence ID" value="AQS35772.1"/>
    <property type="molecule type" value="Genomic_DNA"/>
</dbReference>
<keyword evidence="6" id="KW-1185">Reference proteome</keyword>
<dbReference type="PANTHER" id="PTHR20842:SF0">
    <property type="entry name" value="ALPHA-ASPARTYL DIPEPTIDASE"/>
    <property type="match status" value="1"/>
</dbReference>
<name>A0A1S6HJS7_9GAMM</name>
<dbReference type="RefSeq" id="WP_077751083.1">
    <property type="nucleotide sequence ID" value="NZ_CP014782.1"/>
</dbReference>
<evidence type="ECO:0000313" key="6">
    <source>
        <dbReference type="Proteomes" id="UP000189545"/>
    </source>
</evidence>
<evidence type="ECO:0000256" key="1">
    <source>
        <dbReference type="ARBA" id="ARBA00006534"/>
    </source>
</evidence>
<sequence>MKLALVSDPNTEKGLAGIKYVLDAMGSSSKRIGYIASQPDSARDYYLPTQQMYSKLGDRLDCYLELEEGFNEASLKQLLDCDAIHLSGGDTYRFLKWLKYRDLLPVLHQYVTHGGALIGISAGAMIMTPSIDTAILCGDKNLVGLRDLSGLSLVPFHFVPHVSLVEKTSNMARELAAISADLLQVYFCGDNSSLVILDEDIVELGEPFPWVIN</sequence>
<dbReference type="Proteomes" id="UP000189545">
    <property type="component" value="Chromosome"/>
</dbReference>
<proteinExistence type="inferred from homology"/>
<dbReference type="KEGG" id="spsw:Sps_00574"/>
<dbReference type="OrthoDB" id="3373764at2"/>
<dbReference type="InterPro" id="IPR029062">
    <property type="entry name" value="Class_I_gatase-like"/>
</dbReference>
<dbReference type="STRING" id="225848.Sps_00574"/>
<accession>A0A1S6HJS7</accession>
<reference evidence="5 6" key="1">
    <citation type="submission" date="2016-03" db="EMBL/GenBank/DDBJ databases">
        <title>Complete genome sequence of Shewanella psychrophila WP2, a deep sea bacterium isolated from west Pacific sediment.</title>
        <authorList>
            <person name="Xu G."/>
            <person name="Jian H."/>
        </authorList>
    </citation>
    <scope>NUCLEOTIDE SEQUENCE [LARGE SCALE GENOMIC DNA]</scope>
    <source>
        <strain evidence="5 6">WP2</strain>
    </source>
</reference>
<dbReference type="GO" id="GO:0006508">
    <property type="term" value="P:proteolysis"/>
    <property type="evidence" value="ECO:0007669"/>
    <property type="project" value="UniProtKB-KW"/>
</dbReference>
<keyword evidence="4" id="KW-0720">Serine protease</keyword>
<evidence type="ECO:0000256" key="4">
    <source>
        <dbReference type="ARBA" id="ARBA00022825"/>
    </source>
</evidence>
<dbReference type="GO" id="GO:0008236">
    <property type="term" value="F:serine-type peptidase activity"/>
    <property type="evidence" value="ECO:0007669"/>
    <property type="project" value="UniProtKB-KW"/>
</dbReference>
<dbReference type="PANTHER" id="PTHR20842">
    <property type="entry name" value="PROTEASE S51 ALPHA-ASPARTYL DIPEPTIDASE"/>
    <property type="match status" value="1"/>
</dbReference>